<accession>A0A0D8FTP4</accession>
<dbReference type="PANTHER" id="PTHR30337:SF0">
    <property type="entry name" value="NUCLEASE SBCCD SUBUNIT D"/>
    <property type="match status" value="1"/>
</dbReference>
<proteinExistence type="inferred from homology"/>
<dbReference type="GeneID" id="78373656"/>
<dbReference type="SUPFAM" id="SSF56300">
    <property type="entry name" value="Metallo-dependent phosphatases"/>
    <property type="match status" value="1"/>
</dbReference>
<name>A0A0D8FTP4_9ACTN</name>
<keyword evidence="5 7" id="KW-0269">Exonuclease</keyword>
<evidence type="ECO:0000313" key="7">
    <source>
        <dbReference type="EMBL" id="KJE75627.1"/>
    </source>
</evidence>
<evidence type="ECO:0000259" key="6">
    <source>
        <dbReference type="Pfam" id="PF00149"/>
    </source>
</evidence>
<organism evidence="7 8">
    <name type="scientific">Ferrimicrobium acidiphilum DSM 19497</name>
    <dbReference type="NCBI Taxonomy" id="1121877"/>
    <lineage>
        <taxon>Bacteria</taxon>
        <taxon>Bacillati</taxon>
        <taxon>Actinomycetota</taxon>
        <taxon>Acidimicrobiia</taxon>
        <taxon>Acidimicrobiales</taxon>
        <taxon>Acidimicrobiaceae</taxon>
        <taxon>Ferrimicrobium</taxon>
    </lineage>
</organism>
<dbReference type="GO" id="GO:0004527">
    <property type="term" value="F:exonuclease activity"/>
    <property type="evidence" value="ECO:0007669"/>
    <property type="project" value="UniProtKB-KW"/>
</dbReference>
<dbReference type="CDD" id="cd00840">
    <property type="entry name" value="MPP_Mre11_N"/>
    <property type="match status" value="1"/>
</dbReference>
<dbReference type="RefSeq" id="WP_035390437.1">
    <property type="nucleotide sequence ID" value="NZ_JQKF01000025.1"/>
</dbReference>
<dbReference type="PANTHER" id="PTHR30337">
    <property type="entry name" value="COMPONENT OF ATP-DEPENDENT DSDNA EXONUCLEASE"/>
    <property type="match status" value="1"/>
</dbReference>
<dbReference type="InterPro" id="IPR050535">
    <property type="entry name" value="DNA_Repair-Maintenance_Comp"/>
</dbReference>
<keyword evidence="4" id="KW-0378">Hydrolase</keyword>
<evidence type="ECO:0000256" key="1">
    <source>
        <dbReference type="ARBA" id="ARBA00010555"/>
    </source>
</evidence>
<keyword evidence="8" id="KW-1185">Reference proteome</keyword>
<dbReference type="PIRSF" id="PIRSF033093">
    <property type="entry name" value="UCP_ML1119"/>
    <property type="match status" value="1"/>
</dbReference>
<dbReference type="STRING" id="1121877.FEAC_26500"/>
<dbReference type="InterPro" id="IPR041796">
    <property type="entry name" value="Mre11_N"/>
</dbReference>
<dbReference type="PATRIC" id="fig|1121877.4.peg.2963"/>
<comment type="caution">
    <text evidence="7">The sequence shown here is derived from an EMBL/GenBank/DDBJ whole genome shotgun (WGS) entry which is preliminary data.</text>
</comment>
<sequence>MVKFLHTADWQIGETFHFLGERSLYLKDARVGAVQRIAELAADEAVDFVLVAGDVFEFAHPDRISLQRLARAMRTYQGPWLLLPGNHDPAVPHGIWDQLTDASNFSEEVIFMATAVPVFLDGCKTAVLPAPLRARYAGRDLSDDLDRMESPSDYLRIGVAHGAVRGILPEQAEVNNPIAADRVERARLDYLALGDWHGFYRINERTFYSGTPETDRFTQNDSGSVAIVEIAGPGELPVVSQHRTSHFVWHEKVVNIGGPMDLDRLEHELQGFGESDVVKLTIRGYVDLEGLQSLGVLEEDMRARVQVLDWDADGVELAPSDEEIASLALQGVNGLVLERLFERRASLDRGVFRRAVIELLALDEVR</sequence>
<comment type="similarity">
    <text evidence="1">Belongs to the SbcD family.</text>
</comment>
<dbReference type="InterPro" id="IPR014577">
    <property type="entry name" value="UCP033093_metalloPase"/>
</dbReference>
<dbReference type="Pfam" id="PF00149">
    <property type="entry name" value="Metallophos"/>
    <property type="match status" value="1"/>
</dbReference>
<dbReference type="Gene3D" id="3.60.21.10">
    <property type="match status" value="1"/>
</dbReference>
<gene>
    <name evidence="7" type="ORF">FEAC_26500</name>
</gene>
<keyword evidence="3" id="KW-0540">Nuclease</keyword>
<dbReference type="AlphaFoldDB" id="A0A0D8FTP4"/>
<dbReference type="eggNOG" id="COG0420">
    <property type="taxonomic scope" value="Bacteria"/>
</dbReference>
<dbReference type="Proteomes" id="UP000032336">
    <property type="component" value="Unassembled WGS sequence"/>
</dbReference>
<evidence type="ECO:0000256" key="2">
    <source>
        <dbReference type="ARBA" id="ARBA00013365"/>
    </source>
</evidence>
<feature type="domain" description="Calcineurin-like phosphoesterase" evidence="6">
    <location>
        <begin position="3"/>
        <end position="105"/>
    </location>
</feature>
<evidence type="ECO:0000313" key="8">
    <source>
        <dbReference type="Proteomes" id="UP000032336"/>
    </source>
</evidence>
<evidence type="ECO:0000256" key="4">
    <source>
        <dbReference type="ARBA" id="ARBA00022801"/>
    </source>
</evidence>
<evidence type="ECO:0000256" key="5">
    <source>
        <dbReference type="ARBA" id="ARBA00022839"/>
    </source>
</evidence>
<reference evidence="7 8" key="1">
    <citation type="submission" date="2015-01" db="EMBL/GenBank/DDBJ databases">
        <title>Draft genome of the acidophilic iron oxidizer Ferrimicrobium acidiphilum strain T23.</title>
        <authorList>
            <person name="Poehlein A."/>
            <person name="Eisen S."/>
            <person name="Schloemann M."/>
            <person name="Johnson B.D."/>
            <person name="Daniel R."/>
            <person name="Muehling M."/>
        </authorList>
    </citation>
    <scope>NUCLEOTIDE SEQUENCE [LARGE SCALE GENOMIC DNA]</scope>
    <source>
        <strain evidence="7 8">T23</strain>
    </source>
</reference>
<evidence type="ECO:0000256" key="3">
    <source>
        <dbReference type="ARBA" id="ARBA00022722"/>
    </source>
</evidence>
<dbReference type="EMBL" id="JXUW01000034">
    <property type="protein sequence ID" value="KJE75627.1"/>
    <property type="molecule type" value="Genomic_DNA"/>
</dbReference>
<dbReference type="InterPro" id="IPR004843">
    <property type="entry name" value="Calcineurin-like_PHP"/>
</dbReference>
<dbReference type="OrthoDB" id="9773856at2"/>
<protein>
    <recommendedName>
        <fullName evidence="2">Nuclease SbcCD subunit D</fullName>
    </recommendedName>
</protein>
<dbReference type="InterPro" id="IPR029052">
    <property type="entry name" value="Metallo-depent_PP-like"/>
</dbReference>